<proteinExistence type="inferred from homology"/>
<dbReference type="Pfam" id="PF00150">
    <property type="entry name" value="Cellulase"/>
    <property type="match status" value="1"/>
</dbReference>
<dbReference type="EMBL" id="AWNI01000037">
    <property type="protein sequence ID" value="ETS60346.1"/>
    <property type="molecule type" value="Genomic_DNA"/>
</dbReference>
<dbReference type="InterPro" id="IPR001547">
    <property type="entry name" value="Glyco_hydro_5"/>
</dbReference>
<comment type="subcellular location">
    <subcellularLocation>
        <location evidence="1">Secreted</location>
    </subcellularLocation>
</comment>
<keyword evidence="5 10" id="KW-0378">Hydrolase</keyword>
<dbReference type="PANTHER" id="PTHR31297:SF1">
    <property type="entry name" value="GLUCAN 1,3-BETA-GLUCOSIDASE I_II-RELATED"/>
    <property type="match status" value="1"/>
</dbReference>
<reference evidence="12 13" key="1">
    <citation type="journal article" date="2014" name="Genome Announc.">
        <title>Genome sequence of the basidiomycetous fungus Pseudozyma aphidis DSM70725, an efficient producer of biosurfactant mannosylerythritol lipids.</title>
        <authorList>
            <person name="Lorenz S."/>
            <person name="Guenther M."/>
            <person name="Grumaz C."/>
            <person name="Rupp S."/>
            <person name="Zibek S."/>
            <person name="Sohn K."/>
        </authorList>
    </citation>
    <scope>NUCLEOTIDE SEQUENCE [LARGE SCALE GENOMIC DNA]</scope>
    <source>
        <strain evidence="13">ATCC 32657 / CBS 517.83 / DSM 70725 / JCM 10318 / NBRC 10182 / NRRL Y-7954 / St-0401</strain>
    </source>
</reference>
<dbReference type="GO" id="GO:0071555">
    <property type="term" value="P:cell wall organization"/>
    <property type="evidence" value="ECO:0007669"/>
    <property type="project" value="UniProtKB-KW"/>
</dbReference>
<comment type="catalytic activity">
    <reaction evidence="8">
        <text>Successive hydrolysis of beta-D-glucose units from the non-reducing ends of (1-&gt;3)-beta-D-glucans, releasing alpha-glucose.</text>
        <dbReference type="EC" id="3.2.1.58"/>
    </reaction>
</comment>
<dbReference type="Gene3D" id="3.20.20.80">
    <property type="entry name" value="Glycosidases"/>
    <property type="match status" value="1"/>
</dbReference>
<dbReference type="GO" id="GO:0009251">
    <property type="term" value="P:glucan catabolic process"/>
    <property type="evidence" value="ECO:0007669"/>
    <property type="project" value="TreeGrafter"/>
</dbReference>
<keyword evidence="6 10" id="KW-0326">Glycosidase</keyword>
<evidence type="ECO:0000256" key="4">
    <source>
        <dbReference type="ARBA" id="ARBA00022729"/>
    </source>
</evidence>
<comment type="caution">
    <text evidence="12">The sequence shown here is derived from an EMBL/GenBank/DDBJ whole genome shotgun (WGS) entry which is preliminary data.</text>
</comment>
<gene>
    <name evidence="12" type="ORF">PaG_05546</name>
</gene>
<dbReference type="GO" id="GO:0005576">
    <property type="term" value="C:extracellular region"/>
    <property type="evidence" value="ECO:0007669"/>
    <property type="project" value="UniProtKB-SubCell"/>
</dbReference>
<keyword evidence="7" id="KW-0961">Cell wall biogenesis/degradation</keyword>
<evidence type="ECO:0000256" key="9">
    <source>
        <dbReference type="ARBA" id="ARBA00038929"/>
    </source>
</evidence>
<dbReference type="GO" id="GO:0004338">
    <property type="term" value="F:glucan exo-1,3-beta-glucosidase activity"/>
    <property type="evidence" value="ECO:0007669"/>
    <property type="project" value="UniProtKB-EC"/>
</dbReference>
<dbReference type="Proteomes" id="UP000019462">
    <property type="component" value="Unassembled WGS sequence"/>
</dbReference>
<dbReference type="PANTHER" id="PTHR31297">
    <property type="entry name" value="GLUCAN ENDO-1,6-BETA-GLUCOSIDASE B"/>
    <property type="match status" value="1"/>
</dbReference>
<keyword evidence="3" id="KW-0964">Secreted</keyword>
<evidence type="ECO:0000313" key="12">
    <source>
        <dbReference type="EMBL" id="ETS60346.1"/>
    </source>
</evidence>
<keyword evidence="4" id="KW-0732">Signal</keyword>
<evidence type="ECO:0000259" key="11">
    <source>
        <dbReference type="Pfam" id="PF00150"/>
    </source>
</evidence>
<evidence type="ECO:0000313" key="13">
    <source>
        <dbReference type="Proteomes" id="UP000019462"/>
    </source>
</evidence>
<evidence type="ECO:0000256" key="5">
    <source>
        <dbReference type="ARBA" id="ARBA00022801"/>
    </source>
</evidence>
<dbReference type="OrthoDB" id="62120at2759"/>
<comment type="similarity">
    <text evidence="2 10">Belongs to the glycosyl hydrolase 5 (cellulase A) family.</text>
</comment>
<dbReference type="HOGENOM" id="CLU_515919_0_0_1"/>
<evidence type="ECO:0000256" key="6">
    <source>
        <dbReference type="ARBA" id="ARBA00023295"/>
    </source>
</evidence>
<dbReference type="EC" id="3.2.1.58" evidence="9"/>
<dbReference type="SUPFAM" id="SSF51445">
    <property type="entry name" value="(Trans)glycosidases"/>
    <property type="match status" value="1"/>
</dbReference>
<evidence type="ECO:0000256" key="3">
    <source>
        <dbReference type="ARBA" id="ARBA00022525"/>
    </source>
</evidence>
<dbReference type="InterPro" id="IPR050386">
    <property type="entry name" value="Glycosyl_hydrolase_5"/>
</dbReference>
<name>W3VI03_MOEAP</name>
<protein>
    <recommendedName>
        <fullName evidence="9">glucan 1,3-beta-glucosidase</fullName>
        <ecNumber evidence="9">3.2.1.58</ecNumber>
    </recommendedName>
</protein>
<dbReference type="GO" id="GO:0009986">
    <property type="term" value="C:cell surface"/>
    <property type="evidence" value="ECO:0007669"/>
    <property type="project" value="TreeGrafter"/>
</dbReference>
<accession>W3VI03</accession>
<organism evidence="12 13">
    <name type="scientific">Moesziomyces aphidis</name>
    <name type="common">Pseudozyma aphidis</name>
    <dbReference type="NCBI Taxonomy" id="84754"/>
    <lineage>
        <taxon>Eukaryota</taxon>
        <taxon>Fungi</taxon>
        <taxon>Dikarya</taxon>
        <taxon>Basidiomycota</taxon>
        <taxon>Ustilaginomycotina</taxon>
        <taxon>Ustilaginomycetes</taxon>
        <taxon>Ustilaginales</taxon>
        <taxon>Ustilaginaceae</taxon>
        <taxon>Moesziomyces</taxon>
    </lineage>
</organism>
<evidence type="ECO:0000256" key="1">
    <source>
        <dbReference type="ARBA" id="ARBA00004613"/>
    </source>
</evidence>
<keyword evidence="13" id="KW-1185">Reference proteome</keyword>
<feature type="domain" description="Glycoside hydrolase family 5" evidence="11">
    <location>
        <begin position="199"/>
        <end position="466"/>
    </location>
</feature>
<dbReference type="AlphaFoldDB" id="W3VI03"/>
<dbReference type="InterPro" id="IPR017853">
    <property type="entry name" value="GH"/>
</dbReference>
<evidence type="ECO:0000256" key="8">
    <source>
        <dbReference type="ARBA" id="ARBA00036824"/>
    </source>
</evidence>
<evidence type="ECO:0000256" key="2">
    <source>
        <dbReference type="ARBA" id="ARBA00005641"/>
    </source>
</evidence>
<evidence type="ECO:0000256" key="10">
    <source>
        <dbReference type="RuleBase" id="RU361153"/>
    </source>
</evidence>
<evidence type="ECO:0000256" key="7">
    <source>
        <dbReference type="ARBA" id="ARBA00023316"/>
    </source>
</evidence>
<sequence>MQLASAGGLGSYSVVALHSAVQPVLSSGLDLPVSTYGLYAVGMKNSNSIWLGATCRAWILLHTTNEEALRNPRVPPLFFLVALPAPLSIGSAVRPTALFHRAPRLSFRGRWLHGCRHSAVLTTPSEIASAAPGSLGLSFAVSANVAYGVSLGSWLVLERWQLEDWMVQEGGPNAWDEFRFTQNLGTRAASVLQDHQNTWVTEADMDSLQNAGVNLIRIPIPFWAFIPTVSGEPYVTTGYVDQLNKMLQWCYNRNMYVMLDLHAMPGSQNGDQSSGHNTTDIEWFTQANQARSDTFLKNVLDWATTSNYSSIINSIGPVNEPRIVDDNWALDQNRFQIAQAYYERSYATCLKYNMPMLFHNGFAPGTVQDKMNLWKPFVTGKDPNMLIYEDHPYPGWFQTPEPGADAIQTSVCEYGAASNSFGVPIVMGEFSAINNLNSTSYSRSYLQMQLATYGWSAGSVFWNFKANKSQTKVLALADNLMELYSFLDMMGDSYMPNPGKGGNVRNFYANLPNPCGGFQTFGWNNPVQ</sequence>